<evidence type="ECO:0000313" key="13">
    <source>
        <dbReference type="EMBL" id="OUS46974.1"/>
    </source>
</evidence>
<comment type="catalytic activity">
    <reaction evidence="11">
        <text>L-isoleucine + 2-oxoglutarate = (S)-3-methyl-2-oxopentanoate + L-glutamate</text>
        <dbReference type="Rhea" id="RHEA:24801"/>
        <dbReference type="ChEBI" id="CHEBI:16810"/>
        <dbReference type="ChEBI" id="CHEBI:29985"/>
        <dbReference type="ChEBI" id="CHEBI:35146"/>
        <dbReference type="ChEBI" id="CHEBI:58045"/>
        <dbReference type="EC" id="2.6.1.42"/>
    </reaction>
</comment>
<dbReference type="Gene3D" id="3.20.10.10">
    <property type="entry name" value="D-amino Acid Aminotransferase, subunit A, domain 2"/>
    <property type="match status" value="1"/>
</dbReference>
<evidence type="ECO:0000256" key="2">
    <source>
        <dbReference type="ARBA" id="ARBA00009320"/>
    </source>
</evidence>
<keyword evidence="5 11" id="KW-0808">Transferase</keyword>
<dbReference type="InterPro" id="IPR043132">
    <property type="entry name" value="BCAT-like_C"/>
</dbReference>
<sequence length="374" mass="41649">MTVAGLDSSRLRVKITGRSLPRCADEDLGFGTVITDHMLKVEWSVERGWNAPMIIPAGPVGLHPFAHVFHYAVECYEGMKAYVDANGDVRLFRPRMNMQRFRTSAKRLSLPDFDGEELLKCIETLVDIDKDWIPRKRGFSMYLRPVIFSTTPWLGLTQCAEAMILVLCCPVGPYFKSGFVPIKLSVDAKYIRAWPGGTGNVKAGGNYGPTVISQANATAAGASQSLFVYDKHEYVTEAGTMNVFFLIRNERGVKQLITPSLEDGTILPGVTRQSVIELSQQWGECETIERMIPFGDIKAAFERGDVLEIFGTGTAAVIQPISGIVYEGVEYKPITEFNDKALQVRLTNFLVSVQYGDIDHPWSHVVPKSTWSKR</sequence>
<dbReference type="GO" id="GO:0004084">
    <property type="term" value="F:branched-chain-amino-acid transaminase activity"/>
    <property type="evidence" value="ECO:0007669"/>
    <property type="project" value="UniProtKB-EC"/>
</dbReference>
<evidence type="ECO:0000256" key="7">
    <source>
        <dbReference type="ARBA" id="ARBA00023304"/>
    </source>
</evidence>
<dbReference type="EC" id="2.6.1.42" evidence="11"/>
<dbReference type="EMBL" id="KZ155780">
    <property type="protein sequence ID" value="OUS46974.1"/>
    <property type="molecule type" value="Genomic_DNA"/>
</dbReference>
<dbReference type="AlphaFoldDB" id="Q013H3"/>
<dbReference type="NCBIfam" id="TIGR01123">
    <property type="entry name" value="ilvE_II"/>
    <property type="match status" value="1"/>
</dbReference>
<organism evidence="12 14">
    <name type="scientific">Ostreococcus tauri</name>
    <name type="common">Marine green alga</name>
    <dbReference type="NCBI Taxonomy" id="70448"/>
    <lineage>
        <taxon>Eukaryota</taxon>
        <taxon>Viridiplantae</taxon>
        <taxon>Chlorophyta</taxon>
        <taxon>Mamiellophyceae</taxon>
        <taxon>Mamiellales</taxon>
        <taxon>Bathycoccaceae</taxon>
        <taxon>Ostreococcus</taxon>
    </lineage>
</organism>
<feature type="modified residue" description="N6-(pyridoxal phosphate)lysine" evidence="8">
    <location>
        <position position="202"/>
    </location>
</feature>
<accession>A0A1Y5IFJ9</accession>
<reference evidence="12 14" key="1">
    <citation type="journal article" date="2006" name="Proc. Natl. Acad. Sci. U.S.A.">
        <title>Genome analysis of the smallest free-living eukaryote Ostreococcus tauri unveils many unique features.</title>
        <authorList>
            <person name="Derelle E."/>
            <person name="Ferraz C."/>
            <person name="Rombauts S."/>
            <person name="Rouze P."/>
            <person name="Worden A.Z."/>
            <person name="Robbens S."/>
            <person name="Partensky F."/>
            <person name="Degroeve S."/>
            <person name="Echeynie S."/>
            <person name="Cooke R."/>
            <person name="Saeys Y."/>
            <person name="Wuyts J."/>
            <person name="Jabbari K."/>
            <person name="Bowler C."/>
            <person name="Panaud O."/>
            <person name="Piegu B."/>
            <person name="Ball S.G."/>
            <person name="Ral J.-P."/>
            <person name="Bouget F.-Y."/>
            <person name="Piganeau G."/>
            <person name="De Baets B."/>
            <person name="Picard A."/>
            <person name="Delseny M."/>
            <person name="Demaille J."/>
            <person name="Van de Peer Y."/>
            <person name="Moreau H."/>
        </authorList>
    </citation>
    <scope>NUCLEOTIDE SEQUENCE [LARGE SCALE GENOMIC DNA]</scope>
    <source>
        <strain evidence="12 14">OTTH0595</strain>
    </source>
</reference>
<evidence type="ECO:0000256" key="8">
    <source>
        <dbReference type="PIRSR" id="PIRSR006468-1"/>
    </source>
</evidence>
<accession>Q013H3</accession>
<accession>A0A454XVV1</accession>
<dbReference type="GO" id="GO:0008652">
    <property type="term" value="P:amino acid biosynthetic process"/>
    <property type="evidence" value="ECO:0007669"/>
    <property type="project" value="UniProtKB-KW"/>
</dbReference>
<evidence type="ECO:0000256" key="4">
    <source>
        <dbReference type="ARBA" id="ARBA00022605"/>
    </source>
</evidence>
<dbReference type="PROSITE" id="PS00770">
    <property type="entry name" value="AA_TRANSFER_CLASS_4"/>
    <property type="match status" value="1"/>
</dbReference>
<dbReference type="PANTHER" id="PTHR11825">
    <property type="entry name" value="SUBGROUP IIII AMINOTRANSFERASE"/>
    <property type="match status" value="1"/>
</dbReference>
<dbReference type="STRING" id="70448.Q013H3"/>
<comment type="similarity">
    <text evidence="2 9">Belongs to the class-IV pyridoxal-phosphate-dependent aminotransferase family.</text>
</comment>
<protein>
    <recommendedName>
        <fullName evidence="11">Branched-chain-amino-acid aminotransferase</fullName>
        <ecNumber evidence="11">2.6.1.42</ecNumber>
    </recommendedName>
</protein>
<dbReference type="InterPro" id="IPR018300">
    <property type="entry name" value="Aminotrans_IV_CS"/>
</dbReference>
<comment type="cofactor">
    <cofactor evidence="1 10">
        <name>pyridoxal 5'-phosphate</name>
        <dbReference type="ChEBI" id="CHEBI:597326"/>
    </cofactor>
</comment>
<keyword evidence="4 11" id="KW-0028">Amino-acid biosynthesis</keyword>
<dbReference type="CDD" id="cd01557">
    <property type="entry name" value="BCAT_beta_family"/>
    <property type="match status" value="1"/>
</dbReference>
<dbReference type="NCBIfam" id="NF009897">
    <property type="entry name" value="PRK13357.1"/>
    <property type="match status" value="1"/>
</dbReference>
<reference evidence="12" key="2">
    <citation type="journal article" date="2014" name="BMC Genomics">
        <title>An improved genome of the model marine alga Ostreococcus tauri unfolds by assessing Illumina de novo assemblies.</title>
        <authorList>
            <person name="Blanc-Mathieu R."/>
            <person name="Verhelst B."/>
            <person name="Derelle E."/>
            <person name="Rombauts S."/>
            <person name="Bouget F.Y."/>
            <person name="Carre I."/>
            <person name="Chateau A."/>
            <person name="Eyre-Walker A."/>
            <person name="Grimsley N."/>
            <person name="Moreau H."/>
            <person name="Piegu B."/>
            <person name="Rivals E."/>
            <person name="Schackwitz W."/>
            <person name="Van de Peer Y."/>
            <person name="Piganeau G."/>
        </authorList>
    </citation>
    <scope>NUCLEOTIDE SEQUENCE</scope>
    <source>
        <strain evidence="12">RCC4221</strain>
    </source>
</reference>
<dbReference type="InParanoid" id="Q013H3"/>
<dbReference type="GO" id="GO:0009082">
    <property type="term" value="P:branched-chain amino acid biosynthetic process"/>
    <property type="evidence" value="ECO:0007669"/>
    <property type="project" value="UniProtKB-KW"/>
</dbReference>
<evidence type="ECO:0000256" key="11">
    <source>
        <dbReference type="RuleBase" id="RU004517"/>
    </source>
</evidence>
<comment type="catalytic activity">
    <reaction evidence="11">
        <text>L-leucine + 2-oxoglutarate = 4-methyl-2-oxopentanoate + L-glutamate</text>
        <dbReference type="Rhea" id="RHEA:18321"/>
        <dbReference type="ChEBI" id="CHEBI:16810"/>
        <dbReference type="ChEBI" id="CHEBI:17865"/>
        <dbReference type="ChEBI" id="CHEBI:29985"/>
        <dbReference type="ChEBI" id="CHEBI:57427"/>
        <dbReference type="EC" id="2.6.1.42"/>
    </reaction>
</comment>
<dbReference type="OMA" id="WLGLTQC"/>
<dbReference type="InterPro" id="IPR043131">
    <property type="entry name" value="BCAT-like_N"/>
</dbReference>
<gene>
    <name evidence="13" type="ORF">BE221DRAFT_72976</name>
    <name evidence="12" type="ORF">OT_ostta08g02240</name>
</gene>
<keyword evidence="3 11" id="KW-0032">Aminotransferase</keyword>
<proteinExistence type="inferred from homology"/>
<dbReference type="SUPFAM" id="SSF56752">
    <property type="entry name" value="D-aminoacid aminotransferase-like PLP-dependent enzymes"/>
    <property type="match status" value="1"/>
</dbReference>
<dbReference type="InterPro" id="IPR036038">
    <property type="entry name" value="Aminotransferase-like"/>
</dbReference>
<reference evidence="13" key="3">
    <citation type="submission" date="2017-04" db="EMBL/GenBank/DDBJ databases">
        <title>Population genomics of picophytoplankton unveils novel chromosome hypervariability.</title>
        <authorList>
            <consortium name="DOE Joint Genome Institute"/>
            <person name="Blanc-Mathieu R."/>
            <person name="Krasovec M."/>
            <person name="Hebrard M."/>
            <person name="Yau S."/>
            <person name="Desgranges E."/>
            <person name="Martin J."/>
            <person name="Schackwitz W."/>
            <person name="Kuo A."/>
            <person name="Salin G."/>
            <person name="Donnadieu C."/>
            <person name="Desdevises Y."/>
            <person name="Sanchez-Ferandin S."/>
            <person name="Moreau H."/>
            <person name="Rivals E."/>
            <person name="Grigoriev I.V."/>
            <person name="Grimsley N."/>
            <person name="Eyre-Walker A."/>
            <person name="Piganeau G."/>
        </authorList>
    </citation>
    <scope>NUCLEOTIDE SEQUENCE [LARGE SCALE GENOMIC DNA]</scope>
    <source>
        <strain evidence="13">RCC 1115</strain>
    </source>
</reference>
<dbReference type="Gene3D" id="3.30.470.10">
    <property type="match status" value="1"/>
</dbReference>
<dbReference type="InterPro" id="IPR001544">
    <property type="entry name" value="Aminotrans_IV"/>
</dbReference>
<evidence type="ECO:0000256" key="6">
    <source>
        <dbReference type="ARBA" id="ARBA00022898"/>
    </source>
</evidence>
<name>Q013H3_OSTTA</name>
<dbReference type="GeneID" id="9831606"/>
<dbReference type="Pfam" id="PF01063">
    <property type="entry name" value="Aminotran_4"/>
    <property type="match status" value="1"/>
</dbReference>
<dbReference type="InterPro" id="IPR033939">
    <property type="entry name" value="BCAT_family"/>
</dbReference>
<evidence type="ECO:0000313" key="14">
    <source>
        <dbReference type="Proteomes" id="UP000009170"/>
    </source>
</evidence>
<comment type="catalytic activity">
    <reaction evidence="11">
        <text>L-valine + 2-oxoglutarate = 3-methyl-2-oxobutanoate + L-glutamate</text>
        <dbReference type="Rhea" id="RHEA:24813"/>
        <dbReference type="ChEBI" id="CHEBI:11851"/>
        <dbReference type="ChEBI" id="CHEBI:16810"/>
        <dbReference type="ChEBI" id="CHEBI:29985"/>
        <dbReference type="ChEBI" id="CHEBI:57762"/>
        <dbReference type="EC" id="2.6.1.42"/>
    </reaction>
</comment>
<dbReference type="PANTHER" id="PTHR11825:SF44">
    <property type="entry name" value="BRANCHED-CHAIN-AMINO-ACID AMINOTRANSFERASE"/>
    <property type="match status" value="1"/>
</dbReference>
<dbReference type="Proteomes" id="UP000195557">
    <property type="component" value="Unassembled WGS sequence"/>
</dbReference>
<evidence type="ECO:0000256" key="1">
    <source>
        <dbReference type="ARBA" id="ARBA00001933"/>
    </source>
</evidence>
<dbReference type="InterPro" id="IPR005786">
    <property type="entry name" value="B_amino_transII"/>
</dbReference>
<dbReference type="PIRSF" id="PIRSF006468">
    <property type="entry name" value="BCAT1"/>
    <property type="match status" value="1"/>
</dbReference>
<dbReference type="KEGG" id="ota:OT_ostta08g02240"/>
<evidence type="ECO:0000256" key="3">
    <source>
        <dbReference type="ARBA" id="ARBA00022576"/>
    </source>
</evidence>
<evidence type="ECO:0000256" key="10">
    <source>
        <dbReference type="RuleBase" id="RU004516"/>
    </source>
</evidence>
<evidence type="ECO:0000256" key="9">
    <source>
        <dbReference type="RuleBase" id="RU004106"/>
    </source>
</evidence>
<keyword evidence="6 10" id="KW-0663">Pyridoxal phosphate</keyword>
<evidence type="ECO:0000313" key="12">
    <source>
        <dbReference type="EMBL" id="CAL54957.1"/>
    </source>
</evidence>
<dbReference type="EMBL" id="CAID01000008">
    <property type="protein sequence ID" value="CAL54957.1"/>
    <property type="molecule type" value="Genomic_DNA"/>
</dbReference>
<dbReference type="OrthoDB" id="1732691at2759"/>
<dbReference type="RefSeq" id="XP_003080789.1">
    <property type="nucleotide sequence ID" value="XM_003080741.1"/>
</dbReference>
<evidence type="ECO:0000256" key="5">
    <source>
        <dbReference type="ARBA" id="ARBA00022679"/>
    </source>
</evidence>
<dbReference type="Proteomes" id="UP000009170">
    <property type="component" value="Unassembled WGS sequence"/>
</dbReference>
<keyword evidence="14" id="KW-1185">Reference proteome</keyword>
<keyword evidence="7 11" id="KW-0100">Branched-chain amino acid biosynthesis</keyword>